<feature type="region of interest" description="Disordered" evidence="1">
    <location>
        <begin position="906"/>
        <end position="929"/>
    </location>
</feature>
<evidence type="ECO:0000313" key="3">
    <source>
        <dbReference type="Proteomes" id="UP001287286"/>
    </source>
</evidence>
<feature type="region of interest" description="Disordered" evidence="1">
    <location>
        <begin position="139"/>
        <end position="198"/>
    </location>
</feature>
<evidence type="ECO:0000256" key="1">
    <source>
        <dbReference type="SAM" id="MobiDB-lite"/>
    </source>
</evidence>
<evidence type="ECO:0000313" key="2">
    <source>
        <dbReference type="EMBL" id="KAK4091023.1"/>
    </source>
</evidence>
<reference evidence="2 3" key="1">
    <citation type="journal article" date="2024" name="Microbiol. Resour. Announc.">
        <title>Genome annotations for the ascomycete fungi Trichoderma harzianum, Trichoderma aggressivum, and Purpureocillium lilacinum.</title>
        <authorList>
            <person name="Beijen E.P.W."/>
            <person name="Ohm R.A."/>
        </authorList>
    </citation>
    <scope>NUCLEOTIDE SEQUENCE [LARGE SCALE GENOMIC DNA]</scope>
    <source>
        <strain evidence="2 3">CBS 150709</strain>
    </source>
</reference>
<name>A0ABR0C5N0_PURLI</name>
<feature type="region of interest" description="Disordered" evidence="1">
    <location>
        <begin position="723"/>
        <end position="747"/>
    </location>
</feature>
<proteinExistence type="predicted"/>
<dbReference type="Proteomes" id="UP001287286">
    <property type="component" value="Unassembled WGS sequence"/>
</dbReference>
<feature type="region of interest" description="Disordered" evidence="1">
    <location>
        <begin position="658"/>
        <end position="678"/>
    </location>
</feature>
<feature type="region of interest" description="Disordered" evidence="1">
    <location>
        <begin position="518"/>
        <end position="547"/>
    </location>
</feature>
<feature type="compositionally biased region" description="Polar residues" evidence="1">
    <location>
        <begin position="157"/>
        <end position="168"/>
    </location>
</feature>
<accession>A0ABR0C5N0</accession>
<gene>
    <name evidence="2" type="ORF">Purlil1_4603</name>
</gene>
<feature type="compositionally biased region" description="Basic and acidic residues" evidence="1">
    <location>
        <begin position="665"/>
        <end position="676"/>
    </location>
</feature>
<comment type="caution">
    <text evidence="2">The sequence shown here is derived from an EMBL/GenBank/DDBJ whole genome shotgun (WGS) entry which is preliminary data.</text>
</comment>
<protein>
    <submittedName>
        <fullName evidence="2">Uncharacterized protein</fullName>
    </submittedName>
</protein>
<feature type="compositionally biased region" description="Low complexity" evidence="1">
    <location>
        <begin position="528"/>
        <end position="544"/>
    </location>
</feature>
<dbReference type="EMBL" id="JAWRVI010000013">
    <property type="protein sequence ID" value="KAK4091023.1"/>
    <property type="molecule type" value="Genomic_DNA"/>
</dbReference>
<feature type="region of interest" description="Disordered" evidence="1">
    <location>
        <begin position="763"/>
        <end position="785"/>
    </location>
</feature>
<organism evidence="2 3">
    <name type="scientific">Purpureocillium lilacinum</name>
    <name type="common">Paecilomyces lilacinus</name>
    <dbReference type="NCBI Taxonomy" id="33203"/>
    <lineage>
        <taxon>Eukaryota</taxon>
        <taxon>Fungi</taxon>
        <taxon>Dikarya</taxon>
        <taxon>Ascomycota</taxon>
        <taxon>Pezizomycotina</taxon>
        <taxon>Sordariomycetes</taxon>
        <taxon>Hypocreomycetidae</taxon>
        <taxon>Hypocreales</taxon>
        <taxon>Ophiocordycipitaceae</taxon>
        <taxon>Purpureocillium</taxon>
    </lineage>
</organism>
<keyword evidence="3" id="KW-1185">Reference proteome</keyword>
<sequence length="991" mass="106910">MCTCNKASVMPVAETATAPNAASARVVASAQRPMGIDGLTGVRQSQIVTESPRQTGRVAILRAAACSSVQKCRCTRHDRPGQGRTLPCTLRVLPPQWARQERPTGCTAGDGWRCRCRFVLDRAWWMDVQLMDGASDEVTRQARQASSMGLGSGSPGKTGQKPGSSNSPLIPGAGSETPPLQPSNRGAPQRRAGKYWGREQRAALPLRCGTDGLDGWRVSTLSRLHGDAGRHSVLAPNERVSKMGSLRWRPSDRRPALPCAPARLISRARRHQRPASQPARFATSWRADGRVWVSRLTRDRDGADFRKGRTSFVLASKVRRQPVNNNGIPMAESRELRDDDLGASLSTFTRPVAGRQAFPASVASETRRSSVLARLGKCLLFVWPPPAPLPTSSRVVRVGWLLQLKNAVPHPAVALLSSCALNKHGVASSLSNTCLPISSRALRVLTYTLPTLQAADTLRSALVVKHVFDSSHTAQGRTVRPSRGHVTAHAYVRGLLLSFASQWGNQGARLTVMTAPVANGPTQAQPTSSPEASSRSSQLSSLTSPPLPSGKLDDIHLCRLSCARRLLSQTSLTFLTYLSLPPPRHPNYPASRSSPVGRASVCLPTSNMPIVNHVVLASGAVVAVSVAVAAALAMYESPELRRYADDIRRRIAMTLHSMGDGINPPHREPRFNRPEDAEGFMLSRGGARAGAEPGVDADDETRRRQREELLYWNRVLLEKKDKEEKEPAALPAPMERPAGAHRGSSFDDFLRKDEGAETGAYVFKSGAEVQDSQPGLRHRGEGSRGFSSALYTNPFADEHHIDSDDVAEMSATFIAPGKDEGLSDIYSATTREGDDVRSATLEPSPALIDIVSHTQASQQSPSELPGTLERELANDEYMSAGQEDRHEAYASIQAWAQDSSRNFYSPLPVTPAAPMSEPELVSDDGQLTPTDSVSLVGSGEDLAQDARSLRAAETGRPYDVLSASEGVLTPVSWSEVGSVISESDAHGPVHA</sequence>